<protein>
    <submittedName>
        <fullName evidence="8">ABC transporter permease</fullName>
    </submittedName>
</protein>
<keyword evidence="4 6" id="KW-1133">Transmembrane helix</keyword>
<keyword evidence="3 6" id="KW-0812">Transmembrane</keyword>
<dbReference type="PANTHER" id="PTHR30287">
    <property type="entry name" value="MEMBRANE COMPONENT OF PREDICTED ABC SUPERFAMILY METABOLITE UPTAKE TRANSPORTER"/>
    <property type="match status" value="1"/>
</dbReference>
<evidence type="ECO:0000256" key="3">
    <source>
        <dbReference type="ARBA" id="ARBA00022692"/>
    </source>
</evidence>
<name>A0A9X1FWK0_9RHOB</name>
<dbReference type="Proteomes" id="UP001138661">
    <property type="component" value="Unassembled WGS sequence"/>
</dbReference>
<feature type="transmembrane region" description="Helical" evidence="6">
    <location>
        <begin position="442"/>
        <end position="462"/>
    </location>
</feature>
<keyword evidence="9" id="KW-1185">Reference proteome</keyword>
<feature type="domain" description="ABC3 transporter permease C-terminal" evidence="7">
    <location>
        <begin position="665"/>
        <end position="783"/>
    </location>
</feature>
<dbReference type="InterPro" id="IPR038766">
    <property type="entry name" value="Membrane_comp_ABC_pdt"/>
</dbReference>
<feature type="transmembrane region" description="Helical" evidence="6">
    <location>
        <begin position="268"/>
        <end position="299"/>
    </location>
</feature>
<dbReference type="RefSeq" id="WP_219501748.1">
    <property type="nucleotide sequence ID" value="NZ_JAHXDN010000002.1"/>
</dbReference>
<evidence type="ECO:0000313" key="8">
    <source>
        <dbReference type="EMBL" id="MBW4708218.1"/>
    </source>
</evidence>
<reference evidence="8" key="1">
    <citation type="submission" date="2021-07" db="EMBL/GenBank/DDBJ databases">
        <title>Roseobacter insulae sp. nov., isolated from a tidal flat.</title>
        <authorList>
            <person name="Park S."/>
            <person name="Yoon J.-H."/>
        </authorList>
    </citation>
    <scope>NUCLEOTIDE SEQUENCE</scope>
    <source>
        <strain evidence="8">YSTF-M11</strain>
    </source>
</reference>
<dbReference type="AlphaFoldDB" id="A0A9X1FWK0"/>
<evidence type="ECO:0000313" key="9">
    <source>
        <dbReference type="Proteomes" id="UP001138661"/>
    </source>
</evidence>
<dbReference type="InterPro" id="IPR003838">
    <property type="entry name" value="ABC3_permease_C"/>
</dbReference>
<organism evidence="8 9">
    <name type="scientific">Roseobacter insulae</name>
    <dbReference type="NCBI Taxonomy" id="2859783"/>
    <lineage>
        <taxon>Bacteria</taxon>
        <taxon>Pseudomonadati</taxon>
        <taxon>Pseudomonadota</taxon>
        <taxon>Alphaproteobacteria</taxon>
        <taxon>Rhodobacterales</taxon>
        <taxon>Roseobacteraceae</taxon>
        <taxon>Roseobacter</taxon>
    </lineage>
</organism>
<dbReference type="EMBL" id="JAHXDN010000002">
    <property type="protein sequence ID" value="MBW4708218.1"/>
    <property type="molecule type" value="Genomic_DNA"/>
</dbReference>
<sequence>MTRLGLIALLSHWRRNPWQLLTLIAGLALATALWCGVQAINAEARASYDKAADVLASGAFNAMRKADGSAFSTQDYVALRRMGWQVSPVIEGTIERNDHVVQLVGIEPMTLPQSLLERETAGTEAARGNGTLLQARALFVHPDDAAAFTEENVTLHLNAQRPVGTALGDIATVQGLLRKPDEITRLIVDTVQPMGLPPIPETYRIESGAGQTDVARLTRSFHLNLTAFGLLSFAVGIFIVYGAVGLAFEQRRGVFRTLRALGMPVRRLMVLLALELGVFSLIAGGLGVALGYLIAAALLPDVAATLRGLYGAEITGQLQLRPAWWLSGLGMAFAGTGIAAAAALIKLARLPLLSFNHPRAMSMHALASGRWMAAVACLLFVSGFAFALWGEGLFAGFALLACLLVGAAFCLPALLALALQAAGRISRGALAEWFWADSRQQLPGLSMALMALLLAMAANIGVSTMVSSFRLTFTGYLDQRLSSELYLRLDTADQAEIVTSDLVTRGVTVLPIISEEIRIAGLPAEIYGVRDHATYRENWPILAAVPDVWDQLAADRGALINEQLARRNDLGPGDALPTGDPVLGVYSDYGNAAGQVVISEAEFARRYPQKRAVRFGLRADDPEAVAQYLRATYGLQGDALIDQAQLKAFSLSVFERTFSVTAALNLLTLSVAGLAILISLLTLATLRLPQLAPVWALGLTRRHLALLELLRALCLAAITGLFAVPLGLMLAWVLLAVVNVEAFGWRLPMFLFPAEYLQLGILTLCAALLAALWPAIRLARTPPDRLLRVFSNER</sequence>
<dbReference type="GO" id="GO:0005886">
    <property type="term" value="C:plasma membrane"/>
    <property type="evidence" value="ECO:0007669"/>
    <property type="project" value="UniProtKB-SubCell"/>
</dbReference>
<gene>
    <name evidence="8" type="ORF">KX928_10520</name>
</gene>
<evidence type="ECO:0000256" key="5">
    <source>
        <dbReference type="ARBA" id="ARBA00023136"/>
    </source>
</evidence>
<dbReference type="PANTHER" id="PTHR30287:SF2">
    <property type="entry name" value="BLL1001 PROTEIN"/>
    <property type="match status" value="1"/>
</dbReference>
<feature type="transmembrane region" description="Helical" evidence="6">
    <location>
        <begin position="323"/>
        <end position="348"/>
    </location>
</feature>
<feature type="transmembrane region" description="Helical" evidence="6">
    <location>
        <begin position="709"/>
        <end position="736"/>
    </location>
</feature>
<evidence type="ECO:0000259" key="7">
    <source>
        <dbReference type="Pfam" id="PF02687"/>
    </source>
</evidence>
<evidence type="ECO:0000256" key="4">
    <source>
        <dbReference type="ARBA" id="ARBA00022989"/>
    </source>
</evidence>
<evidence type="ECO:0000256" key="2">
    <source>
        <dbReference type="ARBA" id="ARBA00022475"/>
    </source>
</evidence>
<evidence type="ECO:0000256" key="6">
    <source>
        <dbReference type="SAM" id="Phobius"/>
    </source>
</evidence>
<feature type="transmembrane region" description="Helical" evidence="6">
    <location>
        <begin position="369"/>
        <end position="389"/>
    </location>
</feature>
<feature type="domain" description="ABC3 transporter permease C-terminal" evidence="7">
    <location>
        <begin position="227"/>
        <end position="351"/>
    </location>
</feature>
<dbReference type="Pfam" id="PF02687">
    <property type="entry name" value="FtsX"/>
    <property type="match status" value="2"/>
</dbReference>
<feature type="transmembrane region" description="Helical" evidence="6">
    <location>
        <begin position="225"/>
        <end position="248"/>
    </location>
</feature>
<comment type="subcellular location">
    <subcellularLocation>
        <location evidence="1">Cell membrane</location>
        <topology evidence="1">Multi-pass membrane protein</topology>
    </subcellularLocation>
</comment>
<feature type="transmembrane region" description="Helical" evidence="6">
    <location>
        <begin position="666"/>
        <end position="688"/>
    </location>
</feature>
<keyword evidence="5 6" id="KW-0472">Membrane</keyword>
<comment type="caution">
    <text evidence="8">The sequence shown here is derived from an EMBL/GenBank/DDBJ whole genome shotgun (WGS) entry which is preliminary data.</text>
</comment>
<feature type="transmembrane region" description="Helical" evidence="6">
    <location>
        <begin position="756"/>
        <end position="776"/>
    </location>
</feature>
<evidence type="ECO:0000256" key="1">
    <source>
        <dbReference type="ARBA" id="ARBA00004651"/>
    </source>
</evidence>
<accession>A0A9X1FWK0</accession>
<feature type="transmembrane region" description="Helical" evidence="6">
    <location>
        <begin position="395"/>
        <end position="421"/>
    </location>
</feature>
<keyword evidence="2" id="KW-1003">Cell membrane</keyword>
<proteinExistence type="predicted"/>